<dbReference type="CDD" id="cd03214">
    <property type="entry name" value="ABC_Iron-Siderophores_B12_Hemin"/>
    <property type="match status" value="1"/>
</dbReference>
<evidence type="ECO:0000259" key="5">
    <source>
        <dbReference type="PROSITE" id="PS50893"/>
    </source>
</evidence>
<name>A0ABQ4DN05_9CELL</name>
<dbReference type="RefSeq" id="WP_203673884.1">
    <property type="nucleotide sequence ID" value="NZ_BONP01000010.1"/>
</dbReference>
<evidence type="ECO:0000256" key="2">
    <source>
        <dbReference type="ARBA" id="ARBA00022741"/>
    </source>
</evidence>
<dbReference type="Pfam" id="PF00005">
    <property type="entry name" value="ABC_tran"/>
    <property type="match status" value="1"/>
</dbReference>
<dbReference type="GO" id="GO:0005524">
    <property type="term" value="F:ATP binding"/>
    <property type="evidence" value="ECO:0007669"/>
    <property type="project" value="UniProtKB-KW"/>
</dbReference>
<feature type="region of interest" description="Disordered" evidence="4">
    <location>
        <begin position="254"/>
        <end position="276"/>
    </location>
</feature>
<organism evidence="6 7">
    <name type="scientific">Cellulomonas phragmiteti</name>
    <dbReference type="NCBI Taxonomy" id="478780"/>
    <lineage>
        <taxon>Bacteria</taxon>
        <taxon>Bacillati</taxon>
        <taxon>Actinomycetota</taxon>
        <taxon>Actinomycetes</taxon>
        <taxon>Micrococcales</taxon>
        <taxon>Cellulomonadaceae</taxon>
        <taxon>Cellulomonas</taxon>
    </lineage>
</organism>
<keyword evidence="1" id="KW-0813">Transport</keyword>
<sequence length="276" mass="29556">MLDVRDVSFAYGSTPVLDGVSFGLVPGELCALFGPNGTGKSTLFKCILGHLARRGDVSIAGQDTARLGTSRLARLVAYVPQEHRPPFPYLVREMVLMGRTPHLGGVFGPSRQDEEAAEVAMERIGVADLADRSYTTLSGGQRQLVLLARALAQDTPLLLLDEPTASLDFGNQLLLWQTVRSLTAEGRTALICTHDPNHVVWFCDRALVLGREGRLIEDGPVRAVVRDDLVRTLYGPVSEVVGYGEDTVVRPLARASSSGVDPSSARASAGHALGAE</sequence>
<keyword evidence="7" id="KW-1185">Reference proteome</keyword>
<evidence type="ECO:0000256" key="1">
    <source>
        <dbReference type="ARBA" id="ARBA00022448"/>
    </source>
</evidence>
<dbReference type="EMBL" id="BONP01000010">
    <property type="protein sequence ID" value="GIG40296.1"/>
    <property type="molecule type" value="Genomic_DNA"/>
</dbReference>
<dbReference type="InterPro" id="IPR017871">
    <property type="entry name" value="ABC_transporter-like_CS"/>
</dbReference>
<keyword evidence="3 6" id="KW-0067">ATP-binding</keyword>
<evidence type="ECO:0000313" key="7">
    <source>
        <dbReference type="Proteomes" id="UP000614741"/>
    </source>
</evidence>
<dbReference type="SMART" id="SM00382">
    <property type="entry name" value="AAA"/>
    <property type="match status" value="1"/>
</dbReference>
<dbReference type="Gene3D" id="3.40.50.300">
    <property type="entry name" value="P-loop containing nucleotide triphosphate hydrolases"/>
    <property type="match status" value="1"/>
</dbReference>
<dbReference type="PANTHER" id="PTHR42734">
    <property type="entry name" value="METAL TRANSPORT SYSTEM ATP-BINDING PROTEIN TM_0124-RELATED"/>
    <property type="match status" value="1"/>
</dbReference>
<evidence type="ECO:0000256" key="4">
    <source>
        <dbReference type="SAM" id="MobiDB-lite"/>
    </source>
</evidence>
<dbReference type="InterPro" id="IPR003439">
    <property type="entry name" value="ABC_transporter-like_ATP-bd"/>
</dbReference>
<dbReference type="InterPro" id="IPR050153">
    <property type="entry name" value="Metal_Ion_Import_ABC"/>
</dbReference>
<dbReference type="PROSITE" id="PS50893">
    <property type="entry name" value="ABC_TRANSPORTER_2"/>
    <property type="match status" value="1"/>
</dbReference>
<dbReference type="Proteomes" id="UP000614741">
    <property type="component" value="Unassembled WGS sequence"/>
</dbReference>
<dbReference type="InterPro" id="IPR003593">
    <property type="entry name" value="AAA+_ATPase"/>
</dbReference>
<gene>
    <name evidence="6" type="ORF">Cph01nite_20580</name>
</gene>
<reference evidence="6 7" key="1">
    <citation type="submission" date="2021-01" db="EMBL/GenBank/DDBJ databases">
        <title>Whole genome shotgun sequence of Cellulomonas phragmiteti NBRC 110785.</title>
        <authorList>
            <person name="Komaki H."/>
            <person name="Tamura T."/>
        </authorList>
    </citation>
    <scope>NUCLEOTIDE SEQUENCE [LARGE SCALE GENOMIC DNA]</scope>
    <source>
        <strain evidence="6 7">NBRC 110785</strain>
    </source>
</reference>
<comment type="caution">
    <text evidence="6">The sequence shown here is derived from an EMBL/GenBank/DDBJ whole genome shotgun (WGS) entry which is preliminary data.</text>
</comment>
<dbReference type="PROSITE" id="PS00211">
    <property type="entry name" value="ABC_TRANSPORTER_1"/>
    <property type="match status" value="1"/>
</dbReference>
<feature type="domain" description="ABC transporter" evidence="5">
    <location>
        <begin position="2"/>
        <end position="237"/>
    </location>
</feature>
<proteinExistence type="predicted"/>
<dbReference type="InterPro" id="IPR027417">
    <property type="entry name" value="P-loop_NTPase"/>
</dbReference>
<dbReference type="SUPFAM" id="SSF52540">
    <property type="entry name" value="P-loop containing nucleoside triphosphate hydrolases"/>
    <property type="match status" value="1"/>
</dbReference>
<evidence type="ECO:0000256" key="3">
    <source>
        <dbReference type="ARBA" id="ARBA00022840"/>
    </source>
</evidence>
<evidence type="ECO:0000313" key="6">
    <source>
        <dbReference type="EMBL" id="GIG40296.1"/>
    </source>
</evidence>
<keyword evidence="2" id="KW-0547">Nucleotide-binding</keyword>
<dbReference type="PANTHER" id="PTHR42734:SF19">
    <property type="entry name" value="IRON COMPOUNDS ABC TRANSPORTER, ATP-BINDING PROTEIN"/>
    <property type="match status" value="1"/>
</dbReference>
<accession>A0ABQ4DN05</accession>
<protein>
    <submittedName>
        <fullName evidence="6">ABC transporter ATP-binding protein</fullName>
    </submittedName>
</protein>